<dbReference type="Proteomes" id="UP001217500">
    <property type="component" value="Chromosome"/>
</dbReference>
<feature type="domain" description="DUF4139" evidence="2">
    <location>
        <begin position="209"/>
        <end position="514"/>
    </location>
</feature>
<dbReference type="InterPro" id="IPR037291">
    <property type="entry name" value="DUF4139"/>
</dbReference>
<keyword evidence="5" id="KW-1185">Reference proteome</keyword>
<accession>A0AAF0BKV4</accession>
<evidence type="ECO:0000313" key="4">
    <source>
        <dbReference type="EMBL" id="WCL52740.1"/>
    </source>
</evidence>
<dbReference type="InterPro" id="IPR025554">
    <property type="entry name" value="DUF4140"/>
</dbReference>
<evidence type="ECO:0000313" key="5">
    <source>
        <dbReference type="Proteomes" id="UP001217500"/>
    </source>
</evidence>
<dbReference type="PANTHER" id="PTHR31005">
    <property type="entry name" value="DUF4139 DOMAIN-CONTAINING PROTEIN"/>
    <property type="match status" value="1"/>
</dbReference>
<feature type="chain" id="PRO_5042260855" evidence="1">
    <location>
        <begin position="21"/>
        <end position="523"/>
    </location>
</feature>
<dbReference type="EMBL" id="CP116805">
    <property type="protein sequence ID" value="WCL52740.1"/>
    <property type="molecule type" value="Genomic_DNA"/>
</dbReference>
<dbReference type="PANTHER" id="PTHR31005:SF8">
    <property type="entry name" value="DUF4139 DOMAIN-CONTAINING PROTEIN"/>
    <property type="match status" value="1"/>
</dbReference>
<feature type="domain" description="DUF4140" evidence="3">
    <location>
        <begin position="40"/>
        <end position="130"/>
    </location>
</feature>
<evidence type="ECO:0000259" key="2">
    <source>
        <dbReference type="Pfam" id="PF13598"/>
    </source>
</evidence>
<proteinExistence type="predicted"/>
<evidence type="ECO:0000259" key="3">
    <source>
        <dbReference type="Pfam" id="PF13600"/>
    </source>
</evidence>
<dbReference type="AlphaFoldDB" id="A0AAF0BKV4"/>
<keyword evidence="1" id="KW-0732">Signal</keyword>
<dbReference type="Pfam" id="PF13598">
    <property type="entry name" value="DUF4139"/>
    <property type="match status" value="1"/>
</dbReference>
<evidence type="ECO:0000256" key="1">
    <source>
        <dbReference type="SAM" id="SignalP"/>
    </source>
</evidence>
<dbReference type="Pfam" id="PF13600">
    <property type="entry name" value="DUF4140"/>
    <property type="match status" value="1"/>
</dbReference>
<protein>
    <submittedName>
        <fullName evidence="4">Mucoidy inhibitor MuiA family protein</fullName>
    </submittedName>
</protein>
<name>A0AAF0BKV4_9PROT</name>
<dbReference type="KEGG" id="gso:PH603_09335"/>
<dbReference type="InterPro" id="IPR011935">
    <property type="entry name" value="CHP02231"/>
</dbReference>
<organism evidence="4 5">
    <name type="scientific">Gimibacter soli</name>
    <dbReference type="NCBI Taxonomy" id="3024400"/>
    <lineage>
        <taxon>Bacteria</taxon>
        <taxon>Pseudomonadati</taxon>
        <taxon>Pseudomonadota</taxon>
        <taxon>Alphaproteobacteria</taxon>
        <taxon>Kordiimonadales</taxon>
        <taxon>Temperatibacteraceae</taxon>
        <taxon>Gimibacter</taxon>
    </lineage>
</organism>
<dbReference type="RefSeq" id="WP_289502119.1">
    <property type="nucleotide sequence ID" value="NZ_CP116805.1"/>
</dbReference>
<feature type="signal peptide" evidence="1">
    <location>
        <begin position="1"/>
        <end position="20"/>
    </location>
</feature>
<dbReference type="NCBIfam" id="TIGR02231">
    <property type="entry name" value="mucoidy inhibitor MuiA family protein"/>
    <property type="match status" value="1"/>
</dbReference>
<gene>
    <name evidence="4" type="ORF">PH603_09335</name>
</gene>
<reference evidence="4" key="1">
    <citation type="submission" date="2023-01" db="EMBL/GenBank/DDBJ databases">
        <title>The genome sequence of Kordiimonadaceae bacterium 6D33.</title>
        <authorList>
            <person name="Liu Y."/>
        </authorList>
    </citation>
    <scope>NUCLEOTIDE SEQUENCE</scope>
    <source>
        <strain evidence="4">6D33</strain>
    </source>
</reference>
<sequence length="523" mass="56971">MSRSFATLLAATVLTAPAFADTASTRLDHATVYVYGGVDATRVGSVNVPAGDHEIVIRDLPARLAENPAFVRATLGRDVVLTDLRVRTADETDNPNPRLKTLEDQIDALQAEIDGHNDTIRGIDIQLGLLGNTGGLAGDPKGWGAALKFAGEQTETLIAARRMEEKAIDGIMPAMNALQAELNRAGGQVRRSAEVILSVHSPKAVTAPLSLSYFLNEASWRPKVESYLDSATGKVAIHYVGEISQSTGEDWQGVKVDLAVHRPSGYFGNADLSPSYVGLEVPRPTATFAMAAPMQAESARMRKGQMADVADLQMTAFDRRYALKDALSLPSGGDEQRFDLEVVDEKAEFVVRAIPSQNPTAFVFADLTWSGKTTLNNVTARLIRDGNFVGEGQWPNLVPDEKVELPYGEDPLVTVEYVREAEKDKEGGLFRGKSGDESRHLINVKNNHDRPTTVEIIDRVPVSTHEDVKVEIAKDATPATSKGGEDEPGILKWKKTLQPGESWTIRHGYRISYPDGKQISRSY</sequence>